<sequence length="243" mass="27833">MDGETRTLTFTSTILDHEFELSVYIPPNYHESVSYHLLIAQDGQDAFRLGKIDKHVESMIMEEAGPETIVIGVPYPRVSARRKWYHPDGEETPQYLQFLTEELLPFLADKFSIREDADGRTLFGDSLAGTLAMLACLEHPDMFKRAIMYSPYVNDTLLSKIEESNDLDSLSIYHTVGSDEEEVKGTDGTMMNFLPMHNDLQNRLEDSVGNYRSKTIDGGDHTWFTWEPDMHQALHFMFILQGE</sequence>
<gene>
    <name evidence="1" type="ORF">EPH95_06430</name>
</gene>
<proteinExistence type="predicted"/>
<dbReference type="InterPro" id="IPR050583">
    <property type="entry name" value="Mycobacterial_A85_antigen"/>
</dbReference>
<dbReference type="InterPro" id="IPR029058">
    <property type="entry name" value="AB_hydrolase_fold"/>
</dbReference>
<dbReference type="PANTHER" id="PTHR48098">
    <property type="entry name" value="ENTEROCHELIN ESTERASE-RELATED"/>
    <property type="match status" value="1"/>
</dbReference>
<reference evidence="2" key="1">
    <citation type="submission" date="2019-01" db="EMBL/GenBank/DDBJ databases">
        <title>Genomic analysis of Salicibibacter sp. NKC3-5.</title>
        <authorList>
            <person name="Oh Y.J."/>
        </authorList>
    </citation>
    <scope>NUCLEOTIDE SEQUENCE [LARGE SCALE GENOMIC DNA]</scope>
    <source>
        <strain evidence="2">NKC3-5</strain>
    </source>
</reference>
<dbReference type="InterPro" id="IPR000801">
    <property type="entry name" value="Esterase-like"/>
</dbReference>
<dbReference type="OrthoDB" id="9803578at2"/>
<keyword evidence="2" id="KW-1185">Reference proteome</keyword>
<name>A0A514LG90_9BACI</name>
<protein>
    <submittedName>
        <fullName evidence="1">Esterase family protein</fullName>
    </submittedName>
</protein>
<accession>A0A514LG90</accession>
<evidence type="ECO:0000313" key="1">
    <source>
        <dbReference type="EMBL" id="QDI90858.1"/>
    </source>
</evidence>
<dbReference type="EMBL" id="CP035485">
    <property type="protein sequence ID" value="QDI90858.1"/>
    <property type="molecule type" value="Genomic_DNA"/>
</dbReference>
<dbReference type="SUPFAM" id="SSF53474">
    <property type="entry name" value="alpha/beta-Hydrolases"/>
    <property type="match status" value="1"/>
</dbReference>
<dbReference type="Gene3D" id="3.40.50.1820">
    <property type="entry name" value="alpha/beta hydrolase"/>
    <property type="match status" value="1"/>
</dbReference>
<organism evidence="1 2">
    <name type="scientific">Salicibibacter halophilus</name>
    <dbReference type="NCBI Taxonomy" id="2502791"/>
    <lineage>
        <taxon>Bacteria</taxon>
        <taxon>Bacillati</taxon>
        <taxon>Bacillota</taxon>
        <taxon>Bacilli</taxon>
        <taxon>Bacillales</taxon>
        <taxon>Bacillaceae</taxon>
        <taxon>Salicibibacter</taxon>
    </lineage>
</organism>
<evidence type="ECO:0000313" key="2">
    <source>
        <dbReference type="Proteomes" id="UP000319756"/>
    </source>
</evidence>
<dbReference type="Pfam" id="PF00756">
    <property type="entry name" value="Esterase"/>
    <property type="match status" value="1"/>
</dbReference>
<dbReference type="KEGG" id="sale:EPH95_06430"/>
<dbReference type="RefSeq" id="WP_142088354.1">
    <property type="nucleotide sequence ID" value="NZ_CP035485.1"/>
</dbReference>
<dbReference type="PANTHER" id="PTHR48098:SF3">
    <property type="entry name" value="IRON(III) ENTEROBACTIN ESTERASE"/>
    <property type="match status" value="1"/>
</dbReference>
<dbReference type="Proteomes" id="UP000319756">
    <property type="component" value="Chromosome"/>
</dbReference>
<dbReference type="AlphaFoldDB" id="A0A514LG90"/>